<organism evidence="1 2">
    <name type="scientific">Macroventuria anomochaeta</name>
    <dbReference type="NCBI Taxonomy" id="301207"/>
    <lineage>
        <taxon>Eukaryota</taxon>
        <taxon>Fungi</taxon>
        <taxon>Dikarya</taxon>
        <taxon>Ascomycota</taxon>
        <taxon>Pezizomycotina</taxon>
        <taxon>Dothideomycetes</taxon>
        <taxon>Pleosporomycetidae</taxon>
        <taxon>Pleosporales</taxon>
        <taxon>Pleosporineae</taxon>
        <taxon>Didymellaceae</taxon>
        <taxon>Macroventuria</taxon>
    </lineage>
</organism>
<dbReference type="Proteomes" id="UP000799754">
    <property type="component" value="Unassembled WGS sequence"/>
</dbReference>
<dbReference type="EMBL" id="MU006711">
    <property type="protein sequence ID" value="KAF2629111.1"/>
    <property type="molecule type" value="Genomic_DNA"/>
</dbReference>
<keyword evidence="2" id="KW-1185">Reference proteome</keyword>
<proteinExistence type="predicted"/>
<name>A0ACB6S4L9_9PLEO</name>
<sequence>MSDRPGDTEEPAQYRRWAVAEIELNGAATAAQVADGCFLSSIDMVEIKHVELIWRPCKYDIQGKVDAGCCCGGSHERPTNNNGARVTVVHLGLCGSHRVSSLSFTARKHDLGAATQEEFDLMFDNPGKLLAHSSLCVVLGNAKGSPMRSEQRHCLLIITPVAGQGGNVVYERIGAGFLPGKCISPPTGLVHIY</sequence>
<evidence type="ECO:0000313" key="2">
    <source>
        <dbReference type="Proteomes" id="UP000799754"/>
    </source>
</evidence>
<comment type="caution">
    <text evidence="1">The sequence shown here is derived from an EMBL/GenBank/DDBJ whole genome shotgun (WGS) entry which is preliminary data.</text>
</comment>
<gene>
    <name evidence="1" type="ORF">BU25DRAFT_27006</name>
</gene>
<evidence type="ECO:0000313" key="1">
    <source>
        <dbReference type="EMBL" id="KAF2629111.1"/>
    </source>
</evidence>
<accession>A0ACB6S4L9</accession>
<protein>
    <submittedName>
        <fullName evidence="1">Uncharacterized protein</fullName>
    </submittedName>
</protein>
<reference evidence="1" key="1">
    <citation type="journal article" date="2020" name="Stud. Mycol.">
        <title>101 Dothideomycetes genomes: a test case for predicting lifestyles and emergence of pathogens.</title>
        <authorList>
            <person name="Haridas S."/>
            <person name="Albert R."/>
            <person name="Binder M."/>
            <person name="Bloem J."/>
            <person name="Labutti K."/>
            <person name="Salamov A."/>
            <person name="Andreopoulos B."/>
            <person name="Baker S."/>
            <person name="Barry K."/>
            <person name="Bills G."/>
            <person name="Bluhm B."/>
            <person name="Cannon C."/>
            <person name="Castanera R."/>
            <person name="Culley D."/>
            <person name="Daum C."/>
            <person name="Ezra D."/>
            <person name="Gonzalez J."/>
            <person name="Henrissat B."/>
            <person name="Kuo A."/>
            <person name="Liang C."/>
            <person name="Lipzen A."/>
            <person name="Lutzoni F."/>
            <person name="Magnuson J."/>
            <person name="Mondo S."/>
            <person name="Nolan M."/>
            <person name="Ohm R."/>
            <person name="Pangilinan J."/>
            <person name="Park H.-J."/>
            <person name="Ramirez L."/>
            <person name="Alfaro M."/>
            <person name="Sun H."/>
            <person name="Tritt A."/>
            <person name="Yoshinaga Y."/>
            <person name="Zwiers L.-H."/>
            <person name="Turgeon B."/>
            <person name="Goodwin S."/>
            <person name="Spatafora J."/>
            <person name="Crous P."/>
            <person name="Grigoriev I."/>
        </authorList>
    </citation>
    <scope>NUCLEOTIDE SEQUENCE</scope>
    <source>
        <strain evidence="1">CBS 525.71</strain>
    </source>
</reference>